<evidence type="ECO:0000259" key="6">
    <source>
        <dbReference type="PROSITE" id="PS50217"/>
    </source>
</evidence>
<evidence type="ECO:0000259" key="5">
    <source>
        <dbReference type="PROSITE" id="PS50097"/>
    </source>
</evidence>
<dbReference type="PANTHER" id="PTHR46105:SF8">
    <property type="entry name" value="TRANSCRIPTION REGULATOR PROTEIN BACH2"/>
    <property type="match status" value="1"/>
</dbReference>
<dbReference type="STRING" id="8030.ENSSSAP00000005303"/>
<evidence type="ECO:0000256" key="2">
    <source>
        <dbReference type="ARBA" id="ARBA00023125"/>
    </source>
</evidence>
<dbReference type="Proteomes" id="UP001652741">
    <property type="component" value="Chromosome ssa09"/>
</dbReference>
<dbReference type="SMART" id="SM00338">
    <property type="entry name" value="BRLZ"/>
    <property type="match status" value="1"/>
</dbReference>
<evidence type="ECO:0000256" key="4">
    <source>
        <dbReference type="SAM" id="MobiDB-lite"/>
    </source>
</evidence>
<dbReference type="GeneID" id="106610754"/>
<feature type="compositionally biased region" description="Basic residues" evidence="4">
    <location>
        <begin position="216"/>
        <end position="226"/>
    </location>
</feature>
<feature type="domain" description="BZIP" evidence="6">
    <location>
        <begin position="654"/>
        <end position="699"/>
    </location>
</feature>
<reference evidence="8 9" key="1">
    <citation type="submission" date="2025-05" db="UniProtKB">
        <authorList>
            <consortium name="RefSeq"/>
        </authorList>
    </citation>
    <scope>IDENTIFICATION</scope>
</reference>
<feature type="compositionally biased region" description="Low complexity" evidence="4">
    <location>
        <begin position="199"/>
        <end position="210"/>
    </location>
</feature>
<dbReference type="SUPFAM" id="SSF47454">
    <property type="entry name" value="A DNA-binding domain in eukaryotic transcription factors"/>
    <property type="match status" value="1"/>
</dbReference>
<dbReference type="InterPro" id="IPR050457">
    <property type="entry name" value="ZnFinger_BTB_dom_contain"/>
</dbReference>
<name>A0A1S3SN44_SALSA</name>
<dbReference type="Bgee" id="ENSSSAG00000002677">
    <property type="expression patterns" value="Expressed in sexually immature organism and 11 other cell types or tissues"/>
</dbReference>
<dbReference type="InterPro" id="IPR000210">
    <property type="entry name" value="BTB/POZ_dom"/>
</dbReference>
<dbReference type="PaxDb" id="8030-ENSSSAP00000005303"/>
<sequence>MSADEGAHAHVRSGDAPMYVYESTVHCANVLLSLEDQRRQDILCDVTVVVEGTEIRAHRAVLAASSRYFLQVLLGHTHPEQEPIISLSDKVTARGFAPLLQFAYTAKLVLSKENIHEVIRCADFLGVHNLEDSCFRFLQAQLHSDTADHNNGLLCRKELPPSAHTDDLITEMDGSGGSASSEKLRVMSSSATRRRPNHSTLSSLTSSLTSDLPRCPKYRKYQRAYAKHSEENDDDDSVTSAASSHCHTSTSPGPLSETSSTRQGGQPHPLSPSRIKEEPHPWGEGEGSPPGLSEDSQDVLEMEMGPEPSERPPSRGSPSCLSSYLQRGLLDLSNPDSTLPTTPLTQQLLNNELSLAHNRDRDRNRGAFQGEGGRDLRAVSAGTVHSSVDGVTMQPMPSDGLSKQEVELDRRSSVIFSSGVCDRLGTPSQSYCDRKSLEKDLLEITSKSLWTGVSQSFPCRQPYSPLSSSTSSTTLTTALQDPLPTVACRGQPTTSCPLPIKISPRSPPCEPRTRTSSSCSSFSYLEDVGSGDSPSNLPQFEFSSSPCSVSGSGLARCLVGEQREHGGMVVGEAIFSQGRAKIKCERSYGANSSDESGSFSEGDSESGPAREPGPEVKLPFPVDQITNLPRNDFQIMIKMHKLTSEQLEFIHDIRRRSKNRIAAQRCRKRKLDCIQNLEVEIRKLVHEKEKLLSERNQLKVCMGELWQNLSYLSQAVSQEVCREVQGNPEKTKVLLPTHRPSDPTTPTTHSLSIMASIDLTSNPGSPTSEGSLAKSPCSYESPVERDVGSGQRLRRGQGGVETEVSVLGQEDPESFLEPGASPGVCSPTVSVDFCQEMTEKCTTEEQPGQVCT</sequence>
<dbReference type="InterPro" id="IPR008917">
    <property type="entry name" value="TF_DNA-bd_sf"/>
</dbReference>
<accession>A0A1S3SN44</accession>
<keyword evidence="1" id="KW-0805">Transcription regulation</keyword>
<keyword evidence="7" id="KW-1185">Reference proteome</keyword>
<evidence type="ECO:0000313" key="7">
    <source>
        <dbReference type="Proteomes" id="UP001652741"/>
    </source>
</evidence>
<feature type="compositionally biased region" description="Low complexity" evidence="4">
    <location>
        <begin position="592"/>
        <end position="607"/>
    </location>
</feature>
<evidence type="ECO:0000313" key="9">
    <source>
        <dbReference type="RefSeq" id="XP_014065767.2"/>
    </source>
</evidence>
<dbReference type="Gene3D" id="1.10.880.10">
    <property type="entry name" value="Transcription factor, Skn-1-like, DNA-binding domain"/>
    <property type="match status" value="1"/>
</dbReference>
<dbReference type="CDD" id="cd14719">
    <property type="entry name" value="bZIP_BACH"/>
    <property type="match status" value="1"/>
</dbReference>
<organism evidence="7 8">
    <name type="scientific">Salmo salar</name>
    <name type="common">Atlantic salmon</name>
    <dbReference type="NCBI Taxonomy" id="8030"/>
    <lineage>
        <taxon>Eukaryota</taxon>
        <taxon>Metazoa</taxon>
        <taxon>Chordata</taxon>
        <taxon>Craniata</taxon>
        <taxon>Vertebrata</taxon>
        <taxon>Euteleostomi</taxon>
        <taxon>Actinopterygii</taxon>
        <taxon>Neopterygii</taxon>
        <taxon>Teleostei</taxon>
        <taxon>Protacanthopterygii</taxon>
        <taxon>Salmoniformes</taxon>
        <taxon>Salmonidae</taxon>
        <taxon>Salmoninae</taxon>
        <taxon>Salmo</taxon>
    </lineage>
</organism>
<feature type="region of interest" description="Disordered" evidence="4">
    <location>
        <begin position="758"/>
        <end position="801"/>
    </location>
</feature>
<dbReference type="Gene3D" id="3.30.710.10">
    <property type="entry name" value="Potassium Channel Kv1.1, Chain A"/>
    <property type="match status" value="1"/>
</dbReference>
<dbReference type="InterPro" id="IPR004827">
    <property type="entry name" value="bZIP"/>
</dbReference>
<proteinExistence type="predicted"/>
<dbReference type="PROSITE" id="PS00036">
    <property type="entry name" value="BZIP_BASIC"/>
    <property type="match status" value="1"/>
</dbReference>
<dbReference type="InterPro" id="IPR043321">
    <property type="entry name" value="bZIP_BACH"/>
</dbReference>
<dbReference type="PROSITE" id="PS50097">
    <property type="entry name" value="BTB"/>
    <property type="match status" value="1"/>
</dbReference>
<dbReference type="RefSeq" id="XP_014065766.2">
    <property type="nucleotide sequence ID" value="XM_014210291.2"/>
</dbReference>
<dbReference type="KEGG" id="sasa:106610754"/>
<dbReference type="Pfam" id="PF00651">
    <property type="entry name" value="BTB"/>
    <property type="match status" value="1"/>
</dbReference>
<gene>
    <name evidence="8 9" type="primary">LOC106610754</name>
</gene>
<dbReference type="InterPro" id="IPR004826">
    <property type="entry name" value="bZIP_Maf"/>
</dbReference>
<evidence type="ECO:0000313" key="8">
    <source>
        <dbReference type="RefSeq" id="XP_014065766.2"/>
    </source>
</evidence>
<feature type="domain" description="BTB" evidence="5">
    <location>
        <begin position="44"/>
        <end position="112"/>
    </location>
</feature>
<evidence type="ECO:0000256" key="1">
    <source>
        <dbReference type="ARBA" id="ARBA00023015"/>
    </source>
</evidence>
<keyword evidence="3" id="KW-0804">Transcription</keyword>
<keyword evidence="2" id="KW-0238">DNA-binding</keyword>
<feature type="compositionally biased region" description="Basic and acidic residues" evidence="4">
    <location>
        <begin position="274"/>
        <end position="283"/>
    </location>
</feature>
<dbReference type="Pfam" id="PF03131">
    <property type="entry name" value="bZIP_Maf"/>
    <property type="match status" value="1"/>
</dbReference>
<feature type="region of interest" description="Disordered" evidence="4">
    <location>
        <begin position="589"/>
        <end position="621"/>
    </location>
</feature>
<dbReference type="PANTHER" id="PTHR46105">
    <property type="entry name" value="AGAP004733-PA"/>
    <property type="match status" value="1"/>
</dbReference>
<feature type="compositionally biased region" description="Low complexity" evidence="4">
    <location>
        <begin position="238"/>
        <end position="251"/>
    </location>
</feature>
<dbReference type="InterPro" id="IPR046347">
    <property type="entry name" value="bZIP_sf"/>
</dbReference>
<dbReference type="GO" id="GO:0005634">
    <property type="term" value="C:nucleus"/>
    <property type="evidence" value="ECO:0007669"/>
    <property type="project" value="UniProtKB-SubCell"/>
</dbReference>
<feature type="compositionally biased region" description="Polar residues" evidence="4">
    <location>
        <begin position="758"/>
        <end position="770"/>
    </location>
</feature>
<dbReference type="SMART" id="SM00225">
    <property type="entry name" value="BTB"/>
    <property type="match status" value="1"/>
</dbReference>
<protein>
    <submittedName>
        <fullName evidence="8 9">Transcription regulator protein BACH2-like</fullName>
    </submittedName>
</protein>
<dbReference type="SUPFAM" id="SSF57959">
    <property type="entry name" value="Leucine zipper domain"/>
    <property type="match status" value="1"/>
</dbReference>
<feature type="region of interest" description="Disordered" evidence="4">
    <location>
        <begin position="355"/>
        <end position="379"/>
    </location>
</feature>
<dbReference type="RefSeq" id="XP_014065767.2">
    <property type="nucleotide sequence ID" value="XM_014210292.2"/>
</dbReference>
<dbReference type="GO" id="GO:0000978">
    <property type="term" value="F:RNA polymerase II cis-regulatory region sequence-specific DNA binding"/>
    <property type="evidence" value="ECO:0007669"/>
    <property type="project" value="TreeGrafter"/>
</dbReference>
<feature type="compositionally biased region" description="Polar residues" evidence="4">
    <location>
        <begin position="252"/>
        <end position="264"/>
    </location>
</feature>
<evidence type="ECO:0000256" key="3">
    <source>
        <dbReference type="ARBA" id="ARBA00023163"/>
    </source>
</evidence>
<feature type="region of interest" description="Disordered" evidence="4">
    <location>
        <begin position="165"/>
        <end position="322"/>
    </location>
</feature>
<dbReference type="InterPro" id="IPR011333">
    <property type="entry name" value="SKP1/BTB/POZ_sf"/>
</dbReference>
<dbReference type="PROSITE" id="PS50217">
    <property type="entry name" value="BZIP"/>
    <property type="match status" value="1"/>
</dbReference>
<dbReference type="SUPFAM" id="SSF54695">
    <property type="entry name" value="POZ domain"/>
    <property type="match status" value="1"/>
</dbReference>
<dbReference type="AlphaFoldDB" id="A0A1S3SN44"/>
<dbReference type="GO" id="GO:0000981">
    <property type="term" value="F:DNA-binding transcription factor activity, RNA polymerase II-specific"/>
    <property type="evidence" value="ECO:0007669"/>
    <property type="project" value="TreeGrafter"/>
</dbReference>